<name>A0ABM1R5X2_CAMSA</name>
<protein>
    <submittedName>
        <fullName evidence="2">Wall-associated receptor kinase-like 4</fullName>
    </submittedName>
</protein>
<organism evidence="1 2">
    <name type="scientific">Camelina sativa</name>
    <name type="common">False flax</name>
    <name type="synonym">Myagrum sativum</name>
    <dbReference type="NCBI Taxonomy" id="90675"/>
    <lineage>
        <taxon>Eukaryota</taxon>
        <taxon>Viridiplantae</taxon>
        <taxon>Streptophyta</taxon>
        <taxon>Embryophyta</taxon>
        <taxon>Tracheophyta</taxon>
        <taxon>Spermatophyta</taxon>
        <taxon>Magnoliopsida</taxon>
        <taxon>eudicotyledons</taxon>
        <taxon>Gunneridae</taxon>
        <taxon>Pentapetalae</taxon>
        <taxon>rosids</taxon>
        <taxon>malvids</taxon>
        <taxon>Brassicales</taxon>
        <taxon>Brassicaceae</taxon>
        <taxon>Camelineae</taxon>
        <taxon>Camelina</taxon>
    </lineage>
</organism>
<evidence type="ECO:0000313" key="1">
    <source>
        <dbReference type="Proteomes" id="UP000694864"/>
    </source>
</evidence>
<accession>A0ABM1R5X2</accession>
<keyword evidence="1" id="KW-1185">Reference proteome</keyword>
<dbReference type="RefSeq" id="XP_019094410.1">
    <property type="nucleotide sequence ID" value="XM_019238865.1"/>
</dbReference>
<dbReference type="Proteomes" id="UP000694864">
    <property type="component" value="Chromosome 17"/>
</dbReference>
<proteinExistence type="predicted"/>
<sequence length="179" mass="19386">MSIPFPFGIGAKDCYLNPWYEVVCKNSVPFLSRINRELVNLSLPDATENYSNGVVHIKGPVTSSGCSTEASQPLTSPPLNVAGHGSPYFLTDKNLLMAVGCNVKAVMTDVKSQIIGCESSCNKGNSSSSQRTRNEACNGNKCCQTRIPEGELQSQKSFMVTDTLWSSLDGTLILRILVF</sequence>
<dbReference type="PANTHER" id="PTHR33491">
    <property type="entry name" value="OSJNBA0016N04.9 PROTEIN"/>
    <property type="match status" value="1"/>
</dbReference>
<reference evidence="1" key="1">
    <citation type="journal article" date="2014" name="Nat. Commun.">
        <title>The emerging biofuel crop Camelina sativa retains a highly undifferentiated hexaploid genome structure.</title>
        <authorList>
            <person name="Kagale S."/>
            <person name="Koh C."/>
            <person name="Nixon J."/>
            <person name="Bollina V."/>
            <person name="Clarke W.E."/>
            <person name="Tuteja R."/>
            <person name="Spillane C."/>
            <person name="Robinson S.J."/>
            <person name="Links M.G."/>
            <person name="Clarke C."/>
            <person name="Higgins E.E."/>
            <person name="Huebert T."/>
            <person name="Sharpe A.G."/>
            <person name="Parkin I.A."/>
        </authorList>
    </citation>
    <scope>NUCLEOTIDE SEQUENCE [LARGE SCALE GENOMIC DNA]</scope>
    <source>
        <strain evidence="1">cv. DH55</strain>
    </source>
</reference>
<dbReference type="GeneID" id="109129876"/>
<reference evidence="2" key="2">
    <citation type="submission" date="2025-08" db="UniProtKB">
        <authorList>
            <consortium name="RefSeq"/>
        </authorList>
    </citation>
    <scope>IDENTIFICATION</scope>
    <source>
        <tissue evidence="2">Leaf</tissue>
    </source>
</reference>
<gene>
    <name evidence="2" type="primary">LOC109129876</name>
</gene>
<evidence type="ECO:0000313" key="2">
    <source>
        <dbReference type="RefSeq" id="XP_019094410.1"/>
    </source>
</evidence>